<sequence length="81" mass="9047">MMWFLTRTHTSLFVSDQSSLPSSTRPKLRHIQYCSVFRRRTSVLPVDEKGIPNSNGASFADDSTAGRLRDSDPIFVANVAC</sequence>
<reference evidence="1" key="1">
    <citation type="submission" date="2014-05" db="EMBL/GenBank/DDBJ databases">
        <authorList>
            <person name="Chronopoulou M."/>
        </authorList>
    </citation>
    <scope>NUCLEOTIDE SEQUENCE</scope>
    <source>
        <tissue evidence="1">Whole organism</tissue>
    </source>
</reference>
<dbReference type="EMBL" id="HACA01019551">
    <property type="protein sequence ID" value="CDW36912.1"/>
    <property type="molecule type" value="Transcribed_RNA"/>
</dbReference>
<protein>
    <submittedName>
        <fullName evidence="1">Uncharacterized protein</fullName>
    </submittedName>
</protein>
<name>A0A0K2UG47_LEPSM</name>
<proteinExistence type="predicted"/>
<accession>A0A0K2UG47</accession>
<dbReference type="AlphaFoldDB" id="A0A0K2UG47"/>
<evidence type="ECO:0000313" key="1">
    <source>
        <dbReference type="EMBL" id="CDW36912.1"/>
    </source>
</evidence>
<organism evidence="1">
    <name type="scientific">Lepeophtheirus salmonis</name>
    <name type="common">Salmon louse</name>
    <name type="synonym">Caligus salmonis</name>
    <dbReference type="NCBI Taxonomy" id="72036"/>
    <lineage>
        <taxon>Eukaryota</taxon>
        <taxon>Metazoa</taxon>
        <taxon>Ecdysozoa</taxon>
        <taxon>Arthropoda</taxon>
        <taxon>Crustacea</taxon>
        <taxon>Multicrustacea</taxon>
        <taxon>Hexanauplia</taxon>
        <taxon>Copepoda</taxon>
        <taxon>Siphonostomatoida</taxon>
        <taxon>Caligidae</taxon>
        <taxon>Lepeophtheirus</taxon>
    </lineage>
</organism>